<keyword evidence="6 8" id="KW-1133">Transmembrane helix</keyword>
<evidence type="ECO:0000256" key="4">
    <source>
        <dbReference type="ARBA" id="ARBA00022960"/>
    </source>
</evidence>
<evidence type="ECO:0008006" key="11">
    <source>
        <dbReference type="Google" id="ProtNLM"/>
    </source>
</evidence>
<feature type="transmembrane region" description="Helical" evidence="8">
    <location>
        <begin position="446"/>
        <end position="464"/>
    </location>
</feature>
<feature type="transmembrane region" description="Helical" evidence="8">
    <location>
        <begin position="386"/>
        <end position="406"/>
    </location>
</feature>
<accession>A0A2H0RMQ4</accession>
<evidence type="ECO:0000256" key="6">
    <source>
        <dbReference type="ARBA" id="ARBA00022989"/>
    </source>
</evidence>
<keyword evidence="5" id="KW-0573">Peptidoglycan synthesis</keyword>
<sequence length="518" mass="54825">MTKKGFGLHGAAMLLGGATLISQVLGLVRDRLLAGTFGASTTLDIYYAAFRIPDLIFISVGSLMAVTVLVPLLVQFSEEGNGETLSRFLSSVLTVFSASLILFAILAYFAMPHLASYVAPGFGEKELAVLVGLSRLLLLSPLLLGLSNLFGSLLQARHRFLAYAIAPILYNVGIIVGIVLFYPMFGIYGLAGGVILGASMHLAVQFFGCRIGGQNIKVVGFTMSVDWKATGLVFSRSLPRAIAMGANQLALIFLIAYASKLSEGSIAIFNLSFNLQSVPMALIGVSYSVASFPTMVKKLAEKEPSVFVTYIHRVMGNVVFFSLPVVALFVVLRKEIVMTVLGTGSFGGVAISTTASALAIFSIAVVFQNIILLLDRSYYGKGISSVPVITNIVGAITTIGVGYFLFNVYHSVLVLPLAFLFGVLANMASEWFCFRRDFGAIWKGSRALILGESVIFAIVVGAVAGEVLDRVSSLYPATSSLGAFTNGGVAGVVGILVGVLVLKVIGSKQLSSIINSKS</sequence>
<dbReference type="InterPro" id="IPR051050">
    <property type="entry name" value="Lipid_II_flippase_MurJ/MviN"/>
</dbReference>
<feature type="transmembrane region" description="Helical" evidence="8">
    <location>
        <begin position="310"/>
        <end position="331"/>
    </location>
</feature>
<dbReference type="GO" id="GO:0008360">
    <property type="term" value="P:regulation of cell shape"/>
    <property type="evidence" value="ECO:0007669"/>
    <property type="project" value="UniProtKB-KW"/>
</dbReference>
<dbReference type="GO" id="GO:0009252">
    <property type="term" value="P:peptidoglycan biosynthetic process"/>
    <property type="evidence" value="ECO:0007669"/>
    <property type="project" value="UniProtKB-KW"/>
</dbReference>
<feature type="transmembrane region" description="Helical" evidence="8">
    <location>
        <begin position="55"/>
        <end position="76"/>
    </location>
</feature>
<evidence type="ECO:0000256" key="7">
    <source>
        <dbReference type="ARBA" id="ARBA00023136"/>
    </source>
</evidence>
<feature type="transmembrane region" description="Helical" evidence="8">
    <location>
        <begin position="88"/>
        <end position="109"/>
    </location>
</feature>
<feature type="transmembrane region" description="Helical" evidence="8">
    <location>
        <begin position="241"/>
        <end position="259"/>
    </location>
</feature>
<feature type="transmembrane region" description="Helical" evidence="8">
    <location>
        <begin position="484"/>
        <end position="505"/>
    </location>
</feature>
<dbReference type="Pfam" id="PF03023">
    <property type="entry name" value="MurJ"/>
    <property type="match status" value="1"/>
</dbReference>
<dbReference type="AlphaFoldDB" id="A0A2H0RMQ4"/>
<feature type="transmembrane region" description="Helical" evidence="8">
    <location>
        <begin position="265"/>
        <end position="289"/>
    </location>
</feature>
<dbReference type="InterPro" id="IPR004268">
    <property type="entry name" value="MurJ"/>
</dbReference>
<gene>
    <name evidence="9" type="ORF">COV07_00995</name>
</gene>
<dbReference type="GO" id="GO:0005886">
    <property type="term" value="C:plasma membrane"/>
    <property type="evidence" value="ECO:0007669"/>
    <property type="project" value="UniProtKB-SubCell"/>
</dbReference>
<evidence type="ECO:0000256" key="8">
    <source>
        <dbReference type="SAM" id="Phobius"/>
    </source>
</evidence>
<dbReference type="EMBL" id="PCYL01000011">
    <property type="protein sequence ID" value="PIR47055.1"/>
    <property type="molecule type" value="Genomic_DNA"/>
</dbReference>
<dbReference type="PRINTS" id="PR01806">
    <property type="entry name" value="VIRFACTRMVIN"/>
</dbReference>
<dbReference type="Proteomes" id="UP000230833">
    <property type="component" value="Unassembled WGS sequence"/>
</dbReference>
<name>A0A2H0RMQ4_9BACT</name>
<proteinExistence type="predicted"/>
<comment type="subcellular location">
    <subcellularLocation>
        <location evidence="1">Cell membrane</location>
        <topology evidence="1">Multi-pass membrane protein</topology>
    </subcellularLocation>
</comment>
<reference evidence="9 10" key="1">
    <citation type="submission" date="2017-09" db="EMBL/GenBank/DDBJ databases">
        <title>Depth-based differentiation of microbial function through sediment-hosted aquifers and enrichment of novel symbionts in the deep terrestrial subsurface.</title>
        <authorList>
            <person name="Probst A.J."/>
            <person name="Ladd B."/>
            <person name="Jarett J.K."/>
            <person name="Geller-Mcgrath D.E."/>
            <person name="Sieber C.M."/>
            <person name="Emerson J.B."/>
            <person name="Anantharaman K."/>
            <person name="Thomas B.C."/>
            <person name="Malmstrom R."/>
            <person name="Stieglmeier M."/>
            <person name="Klingl A."/>
            <person name="Woyke T."/>
            <person name="Ryan C.M."/>
            <person name="Banfield J.F."/>
        </authorList>
    </citation>
    <scope>NUCLEOTIDE SEQUENCE [LARGE SCALE GENOMIC DNA]</scope>
    <source>
        <strain evidence="9">CG10_big_fil_rev_8_21_14_0_10_45_14</strain>
    </source>
</reference>
<feature type="transmembrane region" description="Helical" evidence="8">
    <location>
        <begin position="412"/>
        <end position="434"/>
    </location>
</feature>
<feature type="transmembrane region" description="Helical" evidence="8">
    <location>
        <begin position="351"/>
        <end position="374"/>
    </location>
</feature>
<evidence type="ECO:0000313" key="10">
    <source>
        <dbReference type="Proteomes" id="UP000230833"/>
    </source>
</evidence>
<evidence type="ECO:0000313" key="9">
    <source>
        <dbReference type="EMBL" id="PIR47055.1"/>
    </source>
</evidence>
<keyword evidence="3 8" id="KW-0812">Transmembrane</keyword>
<dbReference type="PANTHER" id="PTHR47019">
    <property type="entry name" value="LIPID II FLIPPASE MURJ"/>
    <property type="match status" value="1"/>
</dbReference>
<feature type="transmembrane region" description="Helical" evidence="8">
    <location>
        <begin position="6"/>
        <end position="25"/>
    </location>
</feature>
<evidence type="ECO:0000256" key="3">
    <source>
        <dbReference type="ARBA" id="ARBA00022692"/>
    </source>
</evidence>
<protein>
    <recommendedName>
        <fullName evidence="11">Lipid II flippase MurJ</fullName>
    </recommendedName>
</protein>
<dbReference type="GO" id="GO:0034204">
    <property type="term" value="P:lipid translocation"/>
    <property type="evidence" value="ECO:0007669"/>
    <property type="project" value="TreeGrafter"/>
</dbReference>
<feature type="transmembrane region" description="Helical" evidence="8">
    <location>
        <begin position="160"/>
        <end position="181"/>
    </location>
</feature>
<dbReference type="GO" id="GO:0015648">
    <property type="term" value="F:lipid-linked peptidoglycan transporter activity"/>
    <property type="evidence" value="ECO:0007669"/>
    <property type="project" value="TreeGrafter"/>
</dbReference>
<comment type="caution">
    <text evidence="9">The sequence shown here is derived from an EMBL/GenBank/DDBJ whole genome shotgun (WGS) entry which is preliminary data.</text>
</comment>
<keyword evidence="7 8" id="KW-0472">Membrane</keyword>
<dbReference type="PANTHER" id="PTHR47019:SF1">
    <property type="entry name" value="LIPID II FLIPPASE MURJ"/>
    <property type="match status" value="1"/>
</dbReference>
<evidence type="ECO:0000256" key="1">
    <source>
        <dbReference type="ARBA" id="ARBA00004651"/>
    </source>
</evidence>
<organism evidence="9 10">
    <name type="scientific">Candidatus Vogelbacteria bacterium CG10_big_fil_rev_8_21_14_0_10_45_14</name>
    <dbReference type="NCBI Taxonomy" id="1975042"/>
    <lineage>
        <taxon>Bacteria</taxon>
        <taxon>Candidatus Vogeliibacteriota</taxon>
    </lineage>
</organism>
<evidence type="ECO:0000256" key="5">
    <source>
        <dbReference type="ARBA" id="ARBA00022984"/>
    </source>
</evidence>
<keyword evidence="2" id="KW-1003">Cell membrane</keyword>
<feature type="transmembrane region" description="Helical" evidence="8">
    <location>
        <begin position="129"/>
        <end position="153"/>
    </location>
</feature>
<feature type="transmembrane region" description="Helical" evidence="8">
    <location>
        <begin position="187"/>
        <end position="207"/>
    </location>
</feature>
<keyword evidence="4" id="KW-0133">Cell shape</keyword>
<evidence type="ECO:0000256" key="2">
    <source>
        <dbReference type="ARBA" id="ARBA00022475"/>
    </source>
</evidence>